<dbReference type="RefSeq" id="WP_338606546.1">
    <property type="nucleotide sequence ID" value="NZ_AP028679.1"/>
</dbReference>
<dbReference type="AlphaFoldDB" id="A0AAU9ENW9"/>
<sequence>MRALRVGMCCSLVLAVWLACGASAWAAPAYVQGNYVGKAMLTKEGEAPKDKAQMTTVKAELKQAGDKITGSLIVGDKPDDLIVLEITSGEVQDDFIWFQGEEMIWRCQFSGNFKNNEISGTIMFLNHNPAEKLLPKDQVKSFQPVKLRGPLDMTRR</sequence>
<gene>
    <name evidence="2" type="ORF">FAK_19400</name>
</gene>
<dbReference type="Proteomes" id="UP001366166">
    <property type="component" value="Chromosome"/>
</dbReference>
<evidence type="ECO:0000313" key="3">
    <source>
        <dbReference type="Proteomes" id="UP001366166"/>
    </source>
</evidence>
<accession>A0AAU9ENW9</accession>
<keyword evidence="1" id="KW-0732">Signal</keyword>
<reference evidence="3" key="1">
    <citation type="journal article" date="2023" name="Arch. Microbiol.">
        <title>Desulfoferula mesophilus gen. nov. sp. nov., a mesophilic sulfate-reducing bacterium isolated from a brackish lake sediment.</title>
        <authorList>
            <person name="Watanabe T."/>
            <person name="Yabe T."/>
            <person name="Tsuji J.M."/>
            <person name="Fukui M."/>
        </authorList>
    </citation>
    <scope>NUCLEOTIDE SEQUENCE [LARGE SCALE GENOMIC DNA]</scope>
    <source>
        <strain evidence="3">12FAK</strain>
    </source>
</reference>
<name>A0AAU9ENW9_9BACT</name>
<proteinExistence type="predicted"/>
<keyword evidence="3" id="KW-1185">Reference proteome</keyword>
<dbReference type="EMBL" id="AP028679">
    <property type="protein sequence ID" value="BEQ14874.1"/>
    <property type="molecule type" value="Genomic_DNA"/>
</dbReference>
<feature type="signal peptide" evidence="1">
    <location>
        <begin position="1"/>
        <end position="26"/>
    </location>
</feature>
<evidence type="ECO:0000313" key="2">
    <source>
        <dbReference type="EMBL" id="BEQ14874.1"/>
    </source>
</evidence>
<evidence type="ECO:0000256" key="1">
    <source>
        <dbReference type="SAM" id="SignalP"/>
    </source>
</evidence>
<dbReference type="KEGG" id="dmp:FAK_19400"/>
<protein>
    <recommendedName>
        <fullName evidence="4">Lipoprotein</fullName>
    </recommendedName>
</protein>
<evidence type="ECO:0008006" key="4">
    <source>
        <dbReference type="Google" id="ProtNLM"/>
    </source>
</evidence>
<organism evidence="2 3">
    <name type="scientific">Desulfoferula mesophila</name>
    <dbReference type="NCBI Taxonomy" id="3058419"/>
    <lineage>
        <taxon>Bacteria</taxon>
        <taxon>Pseudomonadati</taxon>
        <taxon>Thermodesulfobacteriota</taxon>
        <taxon>Desulfarculia</taxon>
        <taxon>Desulfarculales</taxon>
        <taxon>Desulfarculaceae</taxon>
        <taxon>Desulfoferula</taxon>
    </lineage>
</organism>
<feature type="chain" id="PRO_5043986793" description="Lipoprotein" evidence="1">
    <location>
        <begin position="27"/>
        <end position="156"/>
    </location>
</feature>
<dbReference type="PROSITE" id="PS51257">
    <property type="entry name" value="PROKAR_LIPOPROTEIN"/>
    <property type="match status" value="1"/>
</dbReference>